<feature type="binding site" evidence="6">
    <location>
        <position position="83"/>
    </location>
    <ligand>
        <name>FMN</name>
        <dbReference type="ChEBI" id="CHEBI:58210"/>
    </ligand>
</feature>
<dbReference type="InterPro" id="IPR036661">
    <property type="entry name" value="Luciferase-like_sf"/>
</dbReference>
<evidence type="ECO:0000256" key="1">
    <source>
        <dbReference type="ARBA" id="ARBA00022630"/>
    </source>
</evidence>
<dbReference type="Pfam" id="PF00296">
    <property type="entry name" value="Bac_luciferase"/>
    <property type="match status" value="1"/>
</dbReference>
<feature type="binding site" evidence="6">
    <location>
        <position position="209"/>
    </location>
    <ligand>
        <name>FMN</name>
        <dbReference type="ChEBI" id="CHEBI:58210"/>
    </ligand>
</feature>
<evidence type="ECO:0000256" key="7">
    <source>
        <dbReference type="SAM" id="MobiDB-lite"/>
    </source>
</evidence>
<gene>
    <name evidence="9" type="ORF">D3H35_02585</name>
</gene>
<dbReference type="InterPro" id="IPR016215">
    <property type="entry name" value="NTA_MOA"/>
</dbReference>
<proteinExistence type="inferred from homology"/>
<keyword evidence="10" id="KW-1185">Reference proteome</keyword>
<evidence type="ECO:0000313" key="9">
    <source>
        <dbReference type="EMBL" id="RIE05042.1"/>
    </source>
</evidence>
<dbReference type="Gene3D" id="3.20.20.30">
    <property type="entry name" value="Luciferase-like domain"/>
    <property type="match status" value="1"/>
</dbReference>
<evidence type="ECO:0000256" key="4">
    <source>
        <dbReference type="ARBA" id="ARBA00023033"/>
    </source>
</evidence>
<dbReference type="InterPro" id="IPR051260">
    <property type="entry name" value="Diverse_substr_monoxygenases"/>
</dbReference>
<name>A0A398CR88_9BACL</name>
<dbReference type="GO" id="GO:0016705">
    <property type="term" value="F:oxidoreductase activity, acting on paired donors, with incorporation or reduction of molecular oxygen"/>
    <property type="evidence" value="ECO:0007669"/>
    <property type="project" value="InterPro"/>
</dbReference>
<reference evidence="9 10" key="1">
    <citation type="submission" date="2018-09" db="EMBL/GenBank/DDBJ databases">
        <title>Cohnella cavernae sp. nov., isolated from a karst cave.</title>
        <authorList>
            <person name="Zhu H."/>
        </authorList>
    </citation>
    <scope>NUCLEOTIDE SEQUENCE [LARGE SCALE GENOMIC DNA]</scope>
    <source>
        <strain evidence="9 10">K2E09-144</strain>
    </source>
</reference>
<dbReference type="PANTHER" id="PTHR30011:SF16">
    <property type="entry name" value="C2H2 FINGER DOMAIN TRANSCRIPTION FACTOR (EUROFUNG)-RELATED"/>
    <property type="match status" value="1"/>
</dbReference>
<comment type="similarity">
    <text evidence="5">Belongs to the NtaA/SnaA/DszA monooxygenase family.</text>
</comment>
<evidence type="ECO:0000313" key="10">
    <source>
        <dbReference type="Proteomes" id="UP000266340"/>
    </source>
</evidence>
<dbReference type="AlphaFoldDB" id="A0A398CR88"/>
<dbReference type="SUPFAM" id="SSF51679">
    <property type="entry name" value="Bacterial luciferase-like"/>
    <property type="match status" value="1"/>
</dbReference>
<dbReference type="Proteomes" id="UP000266340">
    <property type="component" value="Unassembled WGS sequence"/>
</dbReference>
<accession>A0A398CR88</accession>
<evidence type="ECO:0000256" key="2">
    <source>
        <dbReference type="ARBA" id="ARBA00022643"/>
    </source>
</evidence>
<feature type="binding site" evidence="6">
    <location>
        <position position="137"/>
    </location>
    <ligand>
        <name>FMN</name>
        <dbReference type="ChEBI" id="CHEBI:58210"/>
    </ligand>
</feature>
<evidence type="ECO:0000256" key="5">
    <source>
        <dbReference type="ARBA" id="ARBA00033748"/>
    </source>
</evidence>
<keyword evidence="1 6" id="KW-0285">Flavoprotein</keyword>
<feature type="region of interest" description="Disordered" evidence="7">
    <location>
        <begin position="410"/>
        <end position="440"/>
    </location>
</feature>
<evidence type="ECO:0000256" key="3">
    <source>
        <dbReference type="ARBA" id="ARBA00023002"/>
    </source>
</evidence>
<dbReference type="OrthoDB" id="3265338at2"/>
<dbReference type="PIRSF" id="PIRSF000337">
    <property type="entry name" value="NTA_MOA"/>
    <property type="match status" value="1"/>
</dbReference>
<dbReference type="NCBIfam" id="TIGR03860">
    <property type="entry name" value="FMN_nitrolo"/>
    <property type="match status" value="1"/>
</dbReference>
<evidence type="ECO:0000256" key="6">
    <source>
        <dbReference type="PIRSR" id="PIRSR000337-1"/>
    </source>
</evidence>
<dbReference type="EMBL" id="QXJM01000016">
    <property type="protein sequence ID" value="RIE05042.1"/>
    <property type="molecule type" value="Genomic_DNA"/>
</dbReference>
<dbReference type="CDD" id="cd01095">
    <property type="entry name" value="Nitrilotriacetate_monoxgenase"/>
    <property type="match status" value="1"/>
</dbReference>
<dbReference type="InterPro" id="IPR011251">
    <property type="entry name" value="Luciferase-like_dom"/>
</dbReference>
<dbReference type="PANTHER" id="PTHR30011">
    <property type="entry name" value="ALKANESULFONATE MONOOXYGENASE-RELATED"/>
    <property type="match status" value="1"/>
</dbReference>
<dbReference type="GO" id="GO:0004497">
    <property type="term" value="F:monooxygenase activity"/>
    <property type="evidence" value="ECO:0007669"/>
    <property type="project" value="UniProtKB-KW"/>
</dbReference>
<sequence>MWAHPDDEGHRYKELSYWTELAQLLESGGFDAIFLPDVLGQYDVYKGSRNTSLEQAIQSPINDPTYLLPAMAAVTKHLGFAVTSSTTYEHPYALARKLSTLDHLTQGRVGWNIVTSFLTSAARNFGLEAQLGAEERYDRGEEYLEVCYKLWEESWDDGAVVRNTEARIYTDPAKVRDIGHEGKHFRVPGIHLSEPSPQRTPVLFQAGASSSGRDFAAKHAECIFLNTPTLEATRAIVEDIRGRAAKLGRKPEHILFFPKLTVITAPTDEEAEAKYRDYLNYSSTEGLLALLGGWSGIDFSQFGPEKLLKFAQNSGNRSIVEYINERPEKKWTVEELANLYAFGTSSLHVGSPAKIADAMERFVEETGVDGFNISYLTRPGTIRDFVELVVPELRRRGRVQAEYAPGTLREKLFGQGPGLPDSHPGGNRRQAAAIPEGARS</sequence>
<evidence type="ECO:0000259" key="8">
    <source>
        <dbReference type="Pfam" id="PF00296"/>
    </source>
</evidence>
<comment type="caution">
    <text evidence="9">The sequence shown here is derived from an EMBL/GenBank/DDBJ whole genome shotgun (WGS) entry which is preliminary data.</text>
</comment>
<keyword evidence="2 6" id="KW-0288">FMN</keyword>
<feature type="binding site" evidence="6">
    <location>
        <position position="37"/>
    </location>
    <ligand>
        <name>FMN</name>
        <dbReference type="ChEBI" id="CHEBI:58210"/>
    </ligand>
</feature>
<protein>
    <submittedName>
        <fullName evidence="9">FMN-dependent monooxygenase</fullName>
    </submittedName>
</protein>
<organism evidence="9 10">
    <name type="scientific">Cohnella faecalis</name>
    <dbReference type="NCBI Taxonomy" id="2315694"/>
    <lineage>
        <taxon>Bacteria</taxon>
        <taxon>Bacillati</taxon>
        <taxon>Bacillota</taxon>
        <taxon>Bacilli</taxon>
        <taxon>Bacillales</taxon>
        <taxon>Paenibacillaceae</taxon>
        <taxon>Cohnella</taxon>
    </lineage>
</organism>
<keyword evidence="3" id="KW-0560">Oxidoreductase</keyword>
<keyword evidence="4 9" id="KW-0503">Monooxygenase</keyword>
<feature type="domain" description="Luciferase-like" evidence="8">
    <location>
        <begin position="7"/>
        <end position="369"/>
    </location>
</feature>